<keyword evidence="2" id="KW-1185">Reference proteome</keyword>
<dbReference type="Proteomes" id="UP001565471">
    <property type="component" value="Unassembled WGS sequence"/>
</dbReference>
<accession>A0ABV4EV43</accession>
<comment type="caution">
    <text evidence="1">The sequence shown here is derived from an EMBL/GenBank/DDBJ whole genome shotgun (WGS) entry which is preliminary data.</text>
</comment>
<protein>
    <submittedName>
        <fullName evidence="1">Uncharacterized protein</fullName>
    </submittedName>
</protein>
<reference evidence="1 2" key="1">
    <citation type="submission" date="2024-07" db="EMBL/GenBank/DDBJ databases">
        <title>Genomic Encyclopedia of Type Strains, Phase V (KMG-V): Genome sequencing to study the core and pangenomes of soil and plant-associated prokaryotes.</title>
        <authorList>
            <person name="Whitman W."/>
        </authorList>
    </citation>
    <scope>NUCLEOTIDE SEQUENCE [LARGE SCALE GENOMIC DNA]</scope>
    <source>
        <strain evidence="1 2">USDA 415</strain>
    </source>
</reference>
<proteinExistence type="predicted"/>
<sequence length="89" mass="9490">MQANQEAARYFGNVKPANLKRIALTAALPATRTARARSPSASAAAIRSRPFGSERQAAAFIKAGIAKGTVVNADEGRQAEINRRRDGPR</sequence>
<evidence type="ECO:0000313" key="1">
    <source>
        <dbReference type="EMBL" id="MEY9314700.1"/>
    </source>
</evidence>
<dbReference type="RefSeq" id="WP_145972842.1">
    <property type="nucleotide sequence ID" value="NZ_CP126029.1"/>
</dbReference>
<evidence type="ECO:0000313" key="2">
    <source>
        <dbReference type="Proteomes" id="UP001565471"/>
    </source>
</evidence>
<dbReference type="EMBL" id="JBGBZA010000002">
    <property type="protein sequence ID" value="MEY9314700.1"/>
    <property type="molecule type" value="Genomic_DNA"/>
</dbReference>
<name>A0ABV4EV43_BRAEL</name>
<gene>
    <name evidence="1" type="ORF">ABIF29_001499</name>
</gene>
<organism evidence="1 2">
    <name type="scientific">Bradyrhizobium elkanii</name>
    <dbReference type="NCBI Taxonomy" id="29448"/>
    <lineage>
        <taxon>Bacteria</taxon>
        <taxon>Pseudomonadati</taxon>
        <taxon>Pseudomonadota</taxon>
        <taxon>Alphaproteobacteria</taxon>
        <taxon>Hyphomicrobiales</taxon>
        <taxon>Nitrobacteraceae</taxon>
        <taxon>Bradyrhizobium</taxon>
    </lineage>
</organism>